<comment type="catalytic activity">
    <reaction evidence="7">
        <text>L-threonyl-[protein] + ATP = O-phospho-L-threonyl-[protein] + ADP + H(+)</text>
        <dbReference type="Rhea" id="RHEA:46608"/>
        <dbReference type="Rhea" id="RHEA-COMP:11060"/>
        <dbReference type="Rhea" id="RHEA-COMP:11605"/>
        <dbReference type="ChEBI" id="CHEBI:15378"/>
        <dbReference type="ChEBI" id="CHEBI:30013"/>
        <dbReference type="ChEBI" id="CHEBI:30616"/>
        <dbReference type="ChEBI" id="CHEBI:61977"/>
        <dbReference type="ChEBI" id="CHEBI:456216"/>
        <dbReference type="EC" id="2.7.11.1"/>
    </reaction>
</comment>
<dbReference type="GO" id="GO:0000226">
    <property type="term" value="P:microtubule cytoskeleton organization"/>
    <property type="evidence" value="ECO:0007669"/>
    <property type="project" value="TreeGrafter"/>
</dbReference>
<evidence type="ECO:0000256" key="6">
    <source>
        <dbReference type="ARBA" id="ARBA00022840"/>
    </source>
</evidence>
<keyword evidence="6" id="KW-0067">ATP-binding</keyword>
<organism evidence="10 11">
    <name type="scientific">Amphiprion percula</name>
    <name type="common">Orange clownfish</name>
    <name type="synonym">Lutjanus percula</name>
    <dbReference type="NCBI Taxonomy" id="161767"/>
    <lineage>
        <taxon>Eukaryota</taxon>
        <taxon>Metazoa</taxon>
        <taxon>Chordata</taxon>
        <taxon>Craniata</taxon>
        <taxon>Vertebrata</taxon>
        <taxon>Euteleostomi</taxon>
        <taxon>Actinopterygii</taxon>
        <taxon>Neopterygii</taxon>
        <taxon>Teleostei</taxon>
        <taxon>Neoteleostei</taxon>
        <taxon>Acanthomorphata</taxon>
        <taxon>Ovalentaria</taxon>
        <taxon>Pomacentridae</taxon>
        <taxon>Amphiprion</taxon>
    </lineage>
</organism>
<dbReference type="Proteomes" id="UP000265080">
    <property type="component" value="Chromosome 11"/>
</dbReference>
<reference evidence="10" key="3">
    <citation type="submission" date="2025-09" db="UniProtKB">
        <authorList>
            <consortium name="Ensembl"/>
        </authorList>
    </citation>
    <scope>IDENTIFICATION</scope>
</reference>
<dbReference type="STRING" id="161767.ENSAPEP00000021747"/>
<accession>A0A3P8TEB3</accession>
<evidence type="ECO:0000256" key="2">
    <source>
        <dbReference type="ARBA" id="ARBA00022527"/>
    </source>
</evidence>
<dbReference type="AlphaFoldDB" id="A0A3P8TEB3"/>
<dbReference type="EC" id="2.7.11.1" evidence="1"/>
<dbReference type="GO" id="GO:0005737">
    <property type="term" value="C:cytoplasm"/>
    <property type="evidence" value="ECO:0007669"/>
    <property type="project" value="TreeGrafter"/>
</dbReference>
<dbReference type="GO" id="GO:0050321">
    <property type="term" value="F:tau-protein kinase activity"/>
    <property type="evidence" value="ECO:0007669"/>
    <property type="project" value="TreeGrafter"/>
</dbReference>
<keyword evidence="3" id="KW-0808">Transferase</keyword>
<dbReference type="GO" id="GO:0005524">
    <property type="term" value="F:ATP binding"/>
    <property type="evidence" value="ECO:0007669"/>
    <property type="project" value="UniProtKB-KW"/>
</dbReference>
<keyword evidence="4" id="KW-0547">Nucleotide-binding</keyword>
<comment type="catalytic activity">
    <reaction evidence="8">
        <text>L-seryl-[protein] + ATP = O-phospho-L-seryl-[protein] + ADP + H(+)</text>
        <dbReference type="Rhea" id="RHEA:17989"/>
        <dbReference type="Rhea" id="RHEA-COMP:9863"/>
        <dbReference type="Rhea" id="RHEA-COMP:11604"/>
        <dbReference type="ChEBI" id="CHEBI:15378"/>
        <dbReference type="ChEBI" id="CHEBI:29999"/>
        <dbReference type="ChEBI" id="CHEBI:30616"/>
        <dbReference type="ChEBI" id="CHEBI:83421"/>
        <dbReference type="ChEBI" id="CHEBI:456216"/>
        <dbReference type="EC" id="2.7.11.1"/>
    </reaction>
</comment>
<evidence type="ECO:0000256" key="8">
    <source>
        <dbReference type="ARBA" id="ARBA00048679"/>
    </source>
</evidence>
<reference evidence="10" key="2">
    <citation type="submission" date="2025-08" db="UniProtKB">
        <authorList>
            <consortium name="Ensembl"/>
        </authorList>
    </citation>
    <scope>IDENTIFICATION</scope>
</reference>
<evidence type="ECO:0000256" key="1">
    <source>
        <dbReference type="ARBA" id="ARBA00012513"/>
    </source>
</evidence>
<dbReference type="GO" id="GO:0035556">
    <property type="term" value="P:intracellular signal transduction"/>
    <property type="evidence" value="ECO:0007669"/>
    <property type="project" value="TreeGrafter"/>
</dbReference>
<dbReference type="PANTHER" id="PTHR24346:SF82">
    <property type="entry name" value="KP78A-RELATED"/>
    <property type="match status" value="1"/>
</dbReference>
<dbReference type="GeneTree" id="ENSGT00940000154862"/>
<reference evidence="10 11" key="1">
    <citation type="submission" date="2018-03" db="EMBL/GenBank/DDBJ databases">
        <title>Finding Nemo's genes: A chromosome-scale reference assembly of the genome of the orange clownfish Amphiprion percula.</title>
        <authorList>
            <person name="Lehmann R."/>
        </authorList>
    </citation>
    <scope>NUCLEOTIDE SEQUENCE</scope>
</reference>
<proteinExistence type="predicted"/>
<evidence type="ECO:0000313" key="11">
    <source>
        <dbReference type="Proteomes" id="UP000265080"/>
    </source>
</evidence>
<keyword evidence="11" id="KW-1185">Reference proteome</keyword>
<feature type="region of interest" description="Disordered" evidence="9">
    <location>
        <begin position="106"/>
        <end position="129"/>
    </location>
</feature>
<protein>
    <recommendedName>
        <fullName evidence="1">non-specific serine/threonine protein kinase</fullName>
        <ecNumber evidence="1">2.7.11.1</ecNumber>
    </recommendedName>
</protein>
<evidence type="ECO:0000256" key="4">
    <source>
        <dbReference type="ARBA" id="ARBA00022741"/>
    </source>
</evidence>
<dbReference type="Gene3D" id="3.30.200.20">
    <property type="entry name" value="Phosphorylase Kinase, domain 1"/>
    <property type="match status" value="1"/>
</dbReference>
<evidence type="ECO:0000256" key="5">
    <source>
        <dbReference type="ARBA" id="ARBA00022777"/>
    </source>
</evidence>
<dbReference type="SUPFAM" id="SSF56112">
    <property type="entry name" value="Protein kinase-like (PK-like)"/>
    <property type="match status" value="1"/>
</dbReference>
<evidence type="ECO:0000256" key="3">
    <source>
        <dbReference type="ARBA" id="ARBA00022679"/>
    </source>
</evidence>
<feature type="compositionally biased region" description="Polar residues" evidence="9">
    <location>
        <begin position="106"/>
        <end position="117"/>
    </location>
</feature>
<evidence type="ECO:0000256" key="7">
    <source>
        <dbReference type="ARBA" id="ARBA00047899"/>
    </source>
</evidence>
<evidence type="ECO:0000313" key="10">
    <source>
        <dbReference type="Ensembl" id="ENSAPEP00000021747.1"/>
    </source>
</evidence>
<evidence type="ECO:0000256" key="9">
    <source>
        <dbReference type="SAM" id="MobiDB-lite"/>
    </source>
</evidence>
<dbReference type="FunFam" id="3.30.200.20:FF:000003">
    <property type="entry name" value="Non-specific serine/threonine protein kinase"/>
    <property type="match status" value="1"/>
</dbReference>
<name>A0A3P8TEB3_AMPPE</name>
<dbReference type="InterPro" id="IPR011009">
    <property type="entry name" value="Kinase-like_dom_sf"/>
</dbReference>
<sequence length="129" mass="15001">MSSLRCSIPELRGETQQPHVSNYWPLKTIGKGNFTKVKLALHILTSIEVEIKITDKMQLNANSLQKLFRDIRILKILNHPNKYNGYIYHHIRLTWIEFPPFSPAVTQQPRQKTNGSRSEPIHQKIINTC</sequence>
<keyword evidence="5" id="KW-0418">Kinase</keyword>
<dbReference type="PANTHER" id="PTHR24346">
    <property type="entry name" value="MAP/MICROTUBULE AFFINITY-REGULATING KINASE"/>
    <property type="match status" value="1"/>
</dbReference>
<dbReference type="Ensembl" id="ENSAPET00000022327.1">
    <property type="protein sequence ID" value="ENSAPEP00000021747.1"/>
    <property type="gene ID" value="ENSAPEG00000015518.1"/>
</dbReference>
<keyword evidence="2" id="KW-0723">Serine/threonine-protein kinase</keyword>